<dbReference type="EC" id="3.2.1.1" evidence="6 14"/>
<keyword evidence="7" id="KW-0479">Metal-binding</keyword>
<evidence type="ECO:0000256" key="1">
    <source>
        <dbReference type="ARBA" id="ARBA00000548"/>
    </source>
</evidence>
<keyword evidence="11 14" id="KW-0119">Carbohydrate metabolism</keyword>
<dbReference type="InterPro" id="IPR006048">
    <property type="entry name" value="A-amylase/branching_C"/>
</dbReference>
<keyword evidence="8 14" id="KW-0378">Hydrolase</keyword>
<dbReference type="SUPFAM" id="SSF51011">
    <property type="entry name" value="Glycosyl hydrolase domain"/>
    <property type="match status" value="1"/>
</dbReference>
<organism evidence="18 19">
    <name type="scientific">Halocaridina rubra</name>
    <name type="common">Hawaiian red shrimp</name>
    <dbReference type="NCBI Taxonomy" id="373956"/>
    <lineage>
        <taxon>Eukaryota</taxon>
        <taxon>Metazoa</taxon>
        <taxon>Ecdysozoa</taxon>
        <taxon>Arthropoda</taxon>
        <taxon>Crustacea</taxon>
        <taxon>Multicrustacea</taxon>
        <taxon>Malacostraca</taxon>
        <taxon>Eumalacostraca</taxon>
        <taxon>Eucarida</taxon>
        <taxon>Decapoda</taxon>
        <taxon>Pleocyemata</taxon>
        <taxon>Caridea</taxon>
        <taxon>Atyoidea</taxon>
        <taxon>Atyidae</taxon>
        <taxon>Halocaridina</taxon>
    </lineage>
</organism>
<proteinExistence type="inferred from homology"/>
<dbReference type="GO" id="GO:0005975">
    <property type="term" value="P:carbohydrate metabolic process"/>
    <property type="evidence" value="ECO:0007669"/>
    <property type="project" value="InterPro"/>
</dbReference>
<comment type="caution">
    <text evidence="18">The sequence shown here is derived from an EMBL/GenBank/DDBJ whole genome shotgun (WGS) entry which is preliminary data.</text>
</comment>
<comment type="cofactor">
    <cofactor evidence="2">
        <name>Ca(2+)</name>
        <dbReference type="ChEBI" id="CHEBI:29108"/>
    </cofactor>
</comment>
<feature type="signal peptide" evidence="15">
    <location>
        <begin position="1"/>
        <end position="29"/>
    </location>
</feature>
<evidence type="ECO:0000256" key="12">
    <source>
        <dbReference type="ARBA" id="ARBA00023295"/>
    </source>
</evidence>
<dbReference type="InterPro" id="IPR013780">
    <property type="entry name" value="Glyco_hydro_b"/>
</dbReference>
<evidence type="ECO:0000256" key="4">
    <source>
        <dbReference type="ARBA" id="ARBA00008061"/>
    </source>
</evidence>
<dbReference type="Proteomes" id="UP001381693">
    <property type="component" value="Unassembled WGS sequence"/>
</dbReference>
<evidence type="ECO:0000256" key="11">
    <source>
        <dbReference type="ARBA" id="ARBA00023277"/>
    </source>
</evidence>
<evidence type="ECO:0000256" key="15">
    <source>
        <dbReference type="SAM" id="SignalP"/>
    </source>
</evidence>
<keyword evidence="15" id="KW-0732">Signal</keyword>
<dbReference type="GO" id="GO:0046872">
    <property type="term" value="F:metal ion binding"/>
    <property type="evidence" value="ECO:0007669"/>
    <property type="project" value="UniProtKB-KW"/>
</dbReference>
<gene>
    <name evidence="18" type="primary">AMY2A5</name>
    <name evidence="18" type="ORF">SK128_015009</name>
</gene>
<dbReference type="FunFam" id="3.20.20.80:FF:000056">
    <property type="entry name" value="Pancreatic alpha-amylase"/>
    <property type="match status" value="1"/>
</dbReference>
<dbReference type="SUPFAM" id="SSF51445">
    <property type="entry name" value="(Trans)glycosidases"/>
    <property type="match status" value="1"/>
</dbReference>
<dbReference type="SMART" id="SM00632">
    <property type="entry name" value="Aamy_C"/>
    <property type="match status" value="1"/>
</dbReference>
<evidence type="ECO:0000256" key="13">
    <source>
        <dbReference type="RuleBase" id="RU003615"/>
    </source>
</evidence>
<evidence type="ECO:0000256" key="7">
    <source>
        <dbReference type="ARBA" id="ARBA00022723"/>
    </source>
</evidence>
<protein>
    <recommendedName>
        <fullName evidence="6 14">Alpha-amylase</fullName>
        <ecNumber evidence="6 14">3.2.1.1</ecNumber>
    </recommendedName>
</protein>
<comment type="catalytic activity">
    <reaction evidence="1 14">
        <text>Endohydrolysis of (1-&gt;4)-alpha-D-glucosidic linkages in polysaccharides containing three or more (1-&gt;4)-alpha-linked D-glucose units.</text>
        <dbReference type="EC" id="3.2.1.1"/>
    </reaction>
</comment>
<evidence type="ECO:0000256" key="5">
    <source>
        <dbReference type="ARBA" id="ARBA00011245"/>
    </source>
</evidence>
<dbReference type="Pfam" id="PF00128">
    <property type="entry name" value="Alpha-amylase"/>
    <property type="match status" value="1"/>
</dbReference>
<evidence type="ECO:0000256" key="10">
    <source>
        <dbReference type="ARBA" id="ARBA00023214"/>
    </source>
</evidence>
<comment type="similarity">
    <text evidence="4 13">Belongs to the glycosyl hydrolase 13 family.</text>
</comment>
<evidence type="ECO:0000313" key="19">
    <source>
        <dbReference type="Proteomes" id="UP001381693"/>
    </source>
</evidence>
<feature type="chain" id="PRO_5042848545" description="Alpha-amylase" evidence="15">
    <location>
        <begin position="30"/>
        <end position="524"/>
    </location>
</feature>
<keyword evidence="10" id="KW-0868">Chloride</keyword>
<dbReference type="EMBL" id="JAXCGZ010002120">
    <property type="protein sequence ID" value="KAK7084372.1"/>
    <property type="molecule type" value="Genomic_DNA"/>
</dbReference>
<evidence type="ECO:0000256" key="3">
    <source>
        <dbReference type="ARBA" id="ARBA00001923"/>
    </source>
</evidence>
<reference evidence="18 19" key="1">
    <citation type="submission" date="2023-11" db="EMBL/GenBank/DDBJ databases">
        <title>Halocaridina rubra genome assembly.</title>
        <authorList>
            <person name="Smith C."/>
        </authorList>
    </citation>
    <scope>NUCLEOTIDE SEQUENCE [LARGE SCALE GENOMIC DNA]</scope>
    <source>
        <strain evidence="18">EP-1</strain>
        <tissue evidence="18">Whole</tissue>
    </source>
</reference>
<dbReference type="InterPro" id="IPR031319">
    <property type="entry name" value="A-amylase_C"/>
</dbReference>
<evidence type="ECO:0000256" key="8">
    <source>
        <dbReference type="ARBA" id="ARBA00022801"/>
    </source>
</evidence>
<dbReference type="CDD" id="cd11317">
    <property type="entry name" value="AmyAc_bac_euk_AmyA"/>
    <property type="match status" value="1"/>
</dbReference>
<dbReference type="Gene3D" id="3.20.20.80">
    <property type="entry name" value="Glycosidases"/>
    <property type="match status" value="1"/>
</dbReference>
<dbReference type="InterPro" id="IPR006047">
    <property type="entry name" value="GH13_cat_dom"/>
</dbReference>
<dbReference type="PRINTS" id="PR00110">
    <property type="entry name" value="ALPHAAMYLASE"/>
</dbReference>
<evidence type="ECO:0000313" key="18">
    <source>
        <dbReference type="EMBL" id="KAK7084372.1"/>
    </source>
</evidence>
<feature type="domain" description="Alpha-amylase C-terminal" evidence="16">
    <location>
        <begin position="435"/>
        <end position="523"/>
    </location>
</feature>
<evidence type="ECO:0000259" key="16">
    <source>
        <dbReference type="SMART" id="SM00632"/>
    </source>
</evidence>
<comment type="cofactor">
    <cofactor evidence="3">
        <name>chloride</name>
        <dbReference type="ChEBI" id="CHEBI:17996"/>
    </cofactor>
</comment>
<dbReference type="Gene3D" id="2.60.40.1180">
    <property type="entry name" value="Golgi alpha-mannosidase II"/>
    <property type="match status" value="1"/>
</dbReference>
<sequence length="524" mass="57580">MAWLLARSSDRDMLPLAITLLAIVAPSLGQWDPNVSNGQVIVHLFEWPWGDIARECEDFLGPKGFGGVQVSPVNENVVVHQGNVNRPWWERYQPVSYMLTTRSGDEAAFQDMVTRCNNVGVRIYVDAVINHMSGGWPQGTVGTGGSSFDSGSQSYPGVPFSGFDFNDANCNTASGNIENYGDANQVRNCKLVGLNDLNQGSDYVRGKIIEFMNRLIGFGVAGFRVDASKHMWPGDMQAIFDSLDNLRNDVFGANARAFIFQEVIDLGGEAISAEEYVGNGRVTEFRYGKFLGEAFRGNNQLKWLSDFGEGWGMTDRANALVFIDNHDNQRGHGAGGDMILTFRVDRLYKMGTAYMLAWPYGFTRIMSSYYWDQNIVDGQDQNDWIGPPMDGNENIIGATINADGTCGGGWICEHRWRQITNMVEFRNVAHGTDMNDWWDNGSNQIAFCRGNKGFIAINGDGSDLTQTLQTCLSAGTYCDVISGGLENGSCTGKSVTVNADGTAYIELLTSEMDGVLAIHANSKQ</sequence>
<accession>A0AAN8XHF2</accession>
<name>A0AAN8XHF2_HALRR</name>
<dbReference type="GO" id="GO:0004556">
    <property type="term" value="F:alpha-amylase activity"/>
    <property type="evidence" value="ECO:0007669"/>
    <property type="project" value="UniProtKB-UniRule"/>
</dbReference>
<evidence type="ECO:0000256" key="14">
    <source>
        <dbReference type="RuleBase" id="RU361134"/>
    </source>
</evidence>
<evidence type="ECO:0000256" key="2">
    <source>
        <dbReference type="ARBA" id="ARBA00001913"/>
    </source>
</evidence>
<dbReference type="SMART" id="SM00642">
    <property type="entry name" value="Aamy"/>
    <property type="match status" value="1"/>
</dbReference>
<feature type="domain" description="Glycosyl hydrolase family 13 catalytic" evidence="17">
    <location>
        <begin position="39"/>
        <end position="426"/>
    </location>
</feature>
<dbReference type="Pfam" id="PF02806">
    <property type="entry name" value="Alpha-amylase_C"/>
    <property type="match status" value="1"/>
</dbReference>
<evidence type="ECO:0000259" key="17">
    <source>
        <dbReference type="SMART" id="SM00642"/>
    </source>
</evidence>
<keyword evidence="9" id="KW-0106">Calcium</keyword>
<evidence type="ECO:0000256" key="6">
    <source>
        <dbReference type="ARBA" id="ARBA00012595"/>
    </source>
</evidence>
<dbReference type="AlphaFoldDB" id="A0AAN8XHF2"/>
<dbReference type="InterPro" id="IPR006046">
    <property type="entry name" value="Alpha_amylase"/>
</dbReference>
<keyword evidence="12 14" id="KW-0326">Glycosidase</keyword>
<keyword evidence="19" id="KW-1185">Reference proteome</keyword>
<evidence type="ECO:0000256" key="9">
    <source>
        <dbReference type="ARBA" id="ARBA00022837"/>
    </source>
</evidence>
<comment type="subunit">
    <text evidence="5">Monomer.</text>
</comment>
<dbReference type="InterPro" id="IPR017853">
    <property type="entry name" value="GH"/>
</dbReference>
<dbReference type="PANTHER" id="PTHR43447">
    <property type="entry name" value="ALPHA-AMYLASE"/>
    <property type="match status" value="1"/>
</dbReference>